<keyword evidence="2" id="KW-1185">Reference proteome</keyword>
<dbReference type="EMBL" id="JACEFB010000002">
    <property type="protein sequence ID" value="MBA2225313.1"/>
    <property type="molecule type" value="Genomic_DNA"/>
</dbReference>
<dbReference type="Pfam" id="PF04820">
    <property type="entry name" value="Trp_halogenase"/>
    <property type="match status" value="2"/>
</dbReference>
<organism evidence="1 2">
    <name type="scientific">Thermogemmata fonticola</name>
    <dbReference type="NCBI Taxonomy" id="2755323"/>
    <lineage>
        <taxon>Bacteria</taxon>
        <taxon>Pseudomonadati</taxon>
        <taxon>Planctomycetota</taxon>
        <taxon>Planctomycetia</taxon>
        <taxon>Gemmatales</taxon>
        <taxon>Gemmataceae</taxon>
        <taxon>Thermogemmata</taxon>
    </lineage>
</organism>
<dbReference type="GO" id="GO:0004497">
    <property type="term" value="F:monooxygenase activity"/>
    <property type="evidence" value="ECO:0007669"/>
    <property type="project" value="InterPro"/>
</dbReference>
<protein>
    <submittedName>
        <fullName evidence="1">Tryptophan 7-halogenase</fullName>
    </submittedName>
</protein>
<dbReference type="AlphaFoldDB" id="A0A7V8VC37"/>
<accession>A0A7V8VC37</accession>
<name>A0A7V8VC37_9BACT</name>
<reference evidence="1 2" key="1">
    <citation type="submission" date="2020-07" db="EMBL/GenBank/DDBJ databases">
        <title>Thermogemmata thermophila gen. nov., sp. nov., a novel moderate thermophilic planctomycete from a Kamchatka hot spring.</title>
        <authorList>
            <person name="Elcheninov A.G."/>
            <person name="Podosokorskaya O.A."/>
            <person name="Kovaleva O.L."/>
            <person name="Novikov A."/>
            <person name="Bonch-Osmolovskaya E.A."/>
            <person name="Toshchakov S.V."/>
            <person name="Kublanov I.V."/>
        </authorList>
    </citation>
    <scope>NUCLEOTIDE SEQUENCE [LARGE SCALE GENOMIC DNA]</scope>
    <source>
        <strain evidence="1 2">2918</strain>
    </source>
</reference>
<dbReference type="PANTHER" id="PTHR43747:SF1">
    <property type="entry name" value="SLR1998 PROTEIN"/>
    <property type="match status" value="1"/>
</dbReference>
<dbReference type="InterPro" id="IPR006905">
    <property type="entry name" value="Flavin_halogenase"/>
</dbReference>
<comment type="caution">
    <text evidence="1">The sequence shown here is derived from an EMBL/GenBank/DDBJ whole genome shotgun (WGS) entry which is preliminary data.</text>
</comment>
<dbReference type="InterPro" id="IPR036188">
    <property type="entry name" value="FAD/NAD-bd_sf"/>
</dbReference>
<dbReference type="PRINTS" id="PR00411">
    <property type="entry name" value="PNDRDTASEI"/>
</dbReference>
<dbReference type="InterPro" id="IPR050816">
    <property type="entry name" value="Flavin-dep_Halogenase_NPB"/>
</dbReference>
<proteinExistence type="predicted"/>
<dbReference type="SUPFAM" id="SSF51905">
    <property type="entry name" value="FAD/NAD(P)-binding domain"/>
    <property type="match status" value="1"/>
</dbReference>
<evidence type="ECO:0000313" key="1">
    <source>
        <dbReference type="EMBL" id="MBA2225313.1"/>
    </source>
</evidence>
<dbReference type="Proteomes" id="UP000542342">
    <property type="component" value="Unassembled WGS sequence"/>
</dbReference>
<sequence length="422" mass="47845">MNPITQQVDVVVVGGGPSGSTAATILAQNGLKVALFERDHFPRFHIGESMIPNTFYPMQRTGLLQKMKNSHFVKKYSVQFIDQYGRLSEPFYFWEHKPHESSQTWQVRRSEFDHLALNHARENGVAVQEGTRVLEVLFEGEQAVGVRVQPEGSSPYEVRSKVVIDASGQSTLIIDRFGLRQWDPLLKKAALWTYWKGAYRDTGKDEGATIVIQTQGKKGWFWYIPLHDDIVSVGVVADGEYLLKRGNKDPETIYFEEVAKAPGLQPRIRGATRCDIFRIQKEYSYRAKKAAGNGWCLIGDAFGFLDPLYSSGLLMAMTSASMAADTILEAFARQDFSEAQLRKWEKTYVQGMDRVRRLVCEYYDGLSFGRFVRKYPHLKGAVTDVLIGDVFKDDVDVLWGPMDEMRREQGLPPYEPFVAAAV</sequence>
<dbReference type="RefSeq" id="WP_194536745.1">
    <property type="nucleotide sequence ID" value="NZ_JACEFB010000002.1"/>
</dbReference>
<dbReference type="Gene3D" id="3.50.50.60">
    <property type="entry name" value="FAD/NAD(P)-binding domain"/>
    <property type="match status" value="1"/>
</dbReference>
<evidence type="ECO:0000313" key="2">
    <source>
        <dbReference type="Proteomes" id="UP000542342"/>
    </source>
</evidence>
<gene>
    <name evidence="1" type="ORF">H0921_03950</name>
</gene>
<dbReference type="PANTHER" id="PTHR43747">
    <property type="entry name" value="FAD-BINDING PROTEIN"/>
    <property type="match status" value="1"/>
</dbReference>